<sequence>MNTVVIAPLDSMVIRPGSEFVTLFARTVNLALGFQRLLGAVWLSVIPRTYFLAAYTAATALFASRIIATHSLALTKSIVLSSAKACNIVWKSKRVRRICKQMDPGLLAWLVGALWCGCSCQVAVRLSYLHKSSLNRFIQIVNR</sequence>
<gene>
    <name evidence="2" type="ORF">HYQ45_000366</name>
</gene>
<evidence type="ECO:0000256" key="1">
    <source>
        <dbReference type="SAM" id="Phobius"/>
    </source>
</evidence>
<feature type="transmembrane region" description="Helical" evidence="1">
    <location>
        <begin position="50"/>
        <end position="68"/>
    </location>
</feature>
<dbReference type="OrthoDB" id="4844401at2759"/>
<name>A0A8I3A3L7_VERLO</name>
<evidence type="ECO:0000313" key="3">
    <source>
        <dbReference type="Proteomes" id="UP000689129"/>
    </source>
</evidence>
<accession>A0A8I3A3L7</accession>
<reference evidence="2" key="1">
    <citation type="journal article" date="2021" name="Mol. Plant Pathol.">
        <title>A 20-kb lineage-specific genomic region tames virulence in pathogenic amphidiploid Verticillium longisporum.</title>
        <authorList>
            <person name="Harting R."/>
            <person name="Starke J."/>
            <person name="Kusch H."/>
            <person name="Poggeler S."/>
            <person name="Maurus I."/>
            <person name="Schluter R."/>
            <person name="Landesfeind M."/>
            <person name="Bulla I."/>
            <person name="Nowrousian M."/>
            <person name="de Jonge R."/>
            <person name="Stahlhut G."/>
            <person name="Hoff K.J."/>
            <person name="Asshauer K.P."/>
            <person name="Thurmer A."/>
            <person name="Stanke M."/>
            <person name="Daniel R."/>
            <person name="Morgenstern B."/>
            <person name="Thomma B.P.H.J."/>
            <person name="Kronstad J.W."/>
            <person name="Braus-Stromeyer S.A."/>
            <person name="Braus G.H."/>
        </authorList>
    </citation>
    <scope>NUCLEOTIDE SEQUENCE</scope>
    <source>
        <strain evidence="2">Vl32</strain>
    </source>
</reference>
<keyword evidence="1" id="KW-0812">Transmembrane</keyword>
<dbReference type="Proteomes" id="UP000689129">
    <property type="component" value="Unassembled WGS sequence"/>
</dbReference>
<protein>
    <submittedName>
        <fullName evidence="2">Uncharacterized protein</fullName>
    </submittedName>
</protein>
<organism evidence="2 3">
    <name type="scientific">Verticillium longisporum</name>
    <name type="common">Verticillium dahliae var. longisporum</name>
    <dbReference type="NCBI Taxonomy" id="100787"/>
    <lineage>
        <taxon>Eukaryota</taxon>
        <taxon>Fungi</taxon>
        <taxon>Dikarya</taxon>
        <taxon>Ascomycota</taxon>
        <taxon>Pezizomycotina</taxon>
        <taxon>Sordariomycetes</taxon>
        <taxon>Hypocreomycetidae</taxon>
        <taxon>Glomerellales</taxon>
        <taxon>Plectosphaerellaceae</taxon>
        <taxon>Verticillium</taxon>
    </lineage>
</organism>
<keyword evidence="1" id="KW-1133">Transmembrane helix</keyword>
<evidence type="ECO:0000313" key="2">
    <source>
        <dbReference type="EMBL" id="KAG7143402.1"/>
    </source>
</evidence>
<proteinExistence type="predicted"/>
<comment type="caution">
    <text evidence="2">The sequence shown here is derived from an EMBL/GenBank/DDBJ whole genome shotgun (WGS) entry which is preliminary data.</text>
</comment>
<keyword evidence="1" id="KW-0472">Membrane</keyword>
<dbReference type="EMBL" id="JAEMWZ010000006">
    <property type="protein sequence ID" value="KAG7143402.1"/>
    <property type="molecule type" value="Genomic_DNA"/>
</dbReference>
<dbReference type="AlphaFoldDB" id="A0A8I3A3L7"/>
<feature type="transmembrane region" description="Helical" evidence="1">
    <location>
        <begin position="106"/>
        <end position="128"/>
    </location>
</feature>